<dbReference type="AlphaFoldDB" id="A0A3N2DZ91"/>
<keyword evidence="2" id="KW-0964">Secreted</keyword>
<protein>
    <recommendedName>
        <fullName evidence="9">Dockerin domain-containing protein</fullName>
    </recommendedName>
</protein>
<evidence type="ECO:0000313" key="7">
    <source>
        <dbReference type="EMBL" id="ROS05087.1"/>
    </source>
</evidence>
<evidence type="ECO:0000256" key="3">
    <source>
        <dbReference type="ARBA" id="ARBA00022729"/>
    </source>
</evidence>
<dbReference type="GO" id="GO:0016020">
    <property type="term" value="C:membrane"/>
    <property type="evidence" value="ECO:0007669"/>
    <property type="project" value="InterPro"/>
</dbReference>
<dbReference type="Pfam" id="PF18884">
    <property type="entry name" value="TSP3_bac"/>
    <property type="match status" value="2"/>
</dbReference>
<proteinExistence type="predicted"/>
<keyword evidence="3 6" id="KW-0732">Signal</keyword>
<dbReference type="EMBL" id="RKHR01000003">
    <property type="protein sequence ID" value="ROS05087.1"/>
    <property type="molecule type" value="Genomic_DNA"/>
</dbReference>
<dbReference type="Gene3D" id="2.60.40.10">
    <property type="entry name" value="Immunoglobulins"/>
    <property type="match status" value="1"/>
</dbReference>
<dbReference type="Pfam" id="PF05345">
    <property type="entry name" value="He_PIG"/>
    <property type="match status" value="1"/>
</dbReference>
<keyword evidence="8" id="KW-1185">Reference proteome</keyword>
<feature type="region of interest" description="Disordered" evidence="5">
    <location>
        <begin position="741"/>
        <end position="766"/>
    </location>
</feature>
<sequence>MLERKSRRGGWLALLTLLLLPTKVWAQADALCAEVKIEISQQLTLERQGFEAVMRINNPLTGIELNDIEVTVNFADANNRPVVVTSSSAAIDSTASNAPAFFIRHESSEGFLQAPVDGENGAVSGGRIPGASVGELRWLIVPTVNAVNEDNVEPGETDPRKLFLVGATLKYSYDNIEETVVVAPDSIVVKPLPELSIQYFLPRDVFGDNPETDTEELVEPYTLGVRLSNNGLGLAGNMKLESAQPVIVNNDKGLLIDFSLLGSYVGNQSVSNSLLLNFGDMGPGDVRMGRWIAETSLTGEYVEFNASYTHADELGGALTSLIDEEGIKTYWLVKDVMTEGDQVLDYLATTGGALDQRVVFASEAIDSNIAGVCDHCSPVGFSATAASLGSPNGAVQPVMISNPGTGYQHYELAIDKDFSDNKAVLSVRRGDGRLIAPENVWFSKKRINPDSWKELSYHLNVFDKDPSSQYNITFKGVVLGPVPPRLEAILDHVIKEGEQKNLFISATDANGTVPSLSAKGLPAGASFVDEGGGKGLFRWIAAVGQAGRYDVTFTASDGVLKDTKTTTIIVTDGEHSADYYADADNDGYSLAEGDSDDGDPAVNPGAIEICGDGIDQDSDGQDMPCLEATGDVNGDGLFTAQDVLLAQRHVLALASVDVASRERGDLYSAPADSQLTAADVLLITQRVLLNMPVSLDTDGDMIPDSWESQFIGSDPLVADATLDSDGDGLSNAQEYYYQTHPGVADSDGDGFDDREEVAQGTDPTAAGSYPVRLTSIPVTEVAVGQLYQYTLSSNHAGASFEIVQAPMAMTLVGNIVQWQPSGGENGEAEIILRATVDGLPSIDQSYTLTVFSANGDIDNNGSIDAKDLLLQQGFAMGLNTPTPEQLYRGDLYPVNAPDGKIDASDLLLLQRHVLGGQ</sequence>
<dbReference type="SUPFAM" id="SSF63446">
    <property type="entry name" value="Type I dockerin domain"/>
    <property type="match status" value="1"/>
</dbReference>
<reference evidence="7 8" key="1">
    <citation type="submission" date="2018-11" db="EMBL/GenBank/DDBJ databases">
        <title>Genomic Encyclopedia of Type Strains, Phase IV (KMG-IV): sequencing the most valuable type-strain genomes for metagenomic binning, comparative biology and taxonomic classification.</title>
        <authorList>
            <person name="Goeker M."/>
        </authorList>
    </citation>
    <scope>NUCLEOTIDE SEQUENCE [LARGE SCALE GENOMIC DNA]</scope>
    <source>
        <strain evidence="7 8">DSM 100316</strain>
    </source>
</reference>
<dbReference type="InterPro" id="IPR059100">
    <property type="entry name" value="TSP3_bac"/>
</dbReference>
<dbReference type="InterPro" id="IPR036439">
    <property type="entry name" value="Dockerin_dom_sf"/>
</dbReference>
<gene>
    <name evidence="7" type="ORF">EDC56_0611</name>
</gene>
<comment type="subcellular location">
    <subcellularLocation>
        <location evidence="1">Secreted</location>
    </subcellularLocation>
</comment>
<feature type="signal peptide" evidence="6">
    <location>
        <begin position="1"/>
        <end position="26"/>
    </location>
</feature>
<dbReference type="GO" id="GO:0005509">
    <property type="term" value="F:calcium ion binding"/>
    <property type="evidence" value="ECO:0007669"/>
    <property type="project" value="InterPro"/>
</dbReference>
<dbReference type="Gene3D" id="1.10.1330.10">
    <property type="entry name" value="Dockerin domain"/>
    <property type="match status" value="2"/>
</dbReference>
<evidence type="ECO:0000256" key="5">
    <source>
        <dbReference type="SAM" id="MobiDB-lite"/>
    </source>
</evidence>
<dbReference type="InterPro" id="IPR028974">
    <property type="entry name" value="TSP_type-3_rpt"/>
</dbReference>
<dbReference type="GO" id="GO:0000272">
    <property type="term" value="P:polysaccharide catabolic process"/>
    <property type="evidence" value="ECO:0007669"/>
    <property type="project" value="InterPro"/>
</dbReference>
<organism evidence="7 8">
    <name type="scientific">Sinobacterium caligoides</name>
    <dbReference type="NCBI Taxonomy" id="933926"/>
    <lineage>
        <taxon>Bacteria</taxon>
        <taxon>Pseudomonadati</taxon>
        <taxon>Pseudomonadota</taxon>
        <taxon>Gammaproteobacteria</taxon>
        <taxon>Cellvibrionales</taxon>
        <taxon>Spongiibacteraceae</taxon>
        <taxon>Sinobacterium</taxon>
    </lineage>
</organism>
<evidence type="ECO:0000256" key="4">
    <source>
        <dbReference type="ARBA" id="ARBA00022837"/>
    </source>
</evidence>
<feature type="chain" id="PRO_5018062041" description="Dockerin domain-containing protein" evidence="6">
    <location>
        <begin position="27"/>
        <end position="917"/>
    </location>
</feature>
<keyword evidence="4" id="KW-0106">Calcium</keyword>
<dbReference type="OrthoDB" id="5699795at2"/>
<evidence type="ECO:0000256" key="6">
    <source>
        <dbReference type="SAM" id="SignalP"/>
    </source>
</evidence>
<comment type="caution">
    <text evidence="7">The sequence shown here is derived from an EMBL/GenBank/DDBJ whole genome shotgun (WGS) entry which is preliminary data.</text>
</comment>
<evidence type="ECO:0000313" key="8">
    <source>
        <dbReference type="Proteomes" id="UP000275394"/>
    </source>
</evidence>
<name>A0A3N2DZ91_9GAMM</name>
<evidence type="ECO:0008006" key="9">
    <source>
        <dbReference type="Google" id="ProtNLM"/>
    </source>
</evidence>
<dbReference type="InterPro" id="IPR015919">
    <property type="entry name" value="Cadherin-like_sf"/>
</dbReference>
<dbReference type="RefSeq" id="WP_123711031.1">
    <property type="nucleotide sequence ID" value="NZ_RKHR01000003.1"/>
</dbReference>
<dbReference type="CDD" id="cd14256">
    <property type="entry name" value="Dockerin_I"/>
    <property type="match status" value="2"/>
</dbReference>
<evidence type="ECO:0000256" key="1">
    <source>
        <dbReference type="ARBA" id="ARBA00004613"/>
    </source>
</evidence>
<dbReference type="Proteomes" id="UP000275394">
    <property type="component" value="Unassembled WGS sequence"/>
</dbReference>
<feature type="compositionally biased region" description="Acidic residues" evidence="5">
    <location>
        <begin position="746"/>
        <end position="755"/>
    </location>
</feature>
<dbReference type="SUPFAM" id="SSF103647">
    <property type="entry name" value="TSP type-3 repeat"/>
    <property type="match status" value="1"/>
</dbReference>
<evidence type="ECO:0000256" key="2">
    <source>
        <dbReference type="ARBA" id="ARBA00022525"/>
    </source>
</evidence>
<accession>A0A3N2DZ91</accession>
<dbReference type="InterPro" id="IPR013783">
    <property type="entry name" value="Ig-like_fold"/>
</dbReference>
<dbReference type="SUPFAM" id="SSF49313">
    <property type="entry name" value="Cadherin-like"/>
    <property type="match status" value="1"/>
</dbReference>